<gene>
    <name evidence="1" type="ORF">B0H67DRAFT_562748</name>
</gene>
<comment type="caution">
    <text evidence="1">The sequence shown here is derived from an EMBL/GenBank/DDBJ whole genome shotgun (WGS) entry which is preliminary data.</text>
</comment>
<evidence type="ECO:0008006" key="3">
    <source>
        <dbReference type="Google" id="ProtNLM"/>
    </source>
</evidence>
<protein>
    <recommendedName>
        <fullName evidence="3">Ankyrin repeat protein</fullName>
    </recommendedName>
</protein>
<reference evidence="1" key="1">
    <citation type="submission" date="2023-06" db="EMBL/GenBank/DDBJ databases">
        <title>Genome-scale phylogeny and comparative genomics of the fungal order Sordariales.</title>
        <authorList>
            <consortium name="Lawrence Berkeley National Laboratory"/>
            <person name="Hensen N."/>
            <person name="Bonometti L."/>
            <person name="Westerberg I."/>
            <person name="Brannstrom I.O."/>
            <person name="Guillou S."/>
            <person name="Cros-Aarteil S."/>
            <person name="Calhoun S."/>
            <person name="Haridas S."/>
            <person name="Kuo A."/>
            <person name="Mondo S."/>
            <person name="Pangilinan J."/>
            <person name="Riley R."/>
            <person name="Labutti K."/>
            <person name="Andreopoulos B."/>
            <person name="Lipzen A."/>
            <person name="Chen C."/>
            <person name="Yanf M."/>
            <person name="Daum C."/>
            <person name="Ng V."/>
            <person name="Clum A."/>
            <person name="Steindorff A."/>
            <person name="Ohm R."/>
            <person name="Martin F."/>
            <person name="Silar P."/>
            <person name="Natvig D."/>
            <person name="Lalanne C."/>
            <person name="Gautier V."/>
            <person name="Ament-Velasquez S.L."/>
            <person name="Kruys A."/>
            <person name="Hutchinson M.I."/>
            <person name="Powell A.J."/>
            <person name="Barry K."/>
            <person name="Miller A.N."/>
            <person name="Grigoriev I.V."/>
            <person name="Debuchy R."/>
            <person name="Gladieux P."/>
            <person name="Thoren M.H."/>
            <person name="Johannesson H."/>
        </authorList>
    </citation>
    <scope>NUCLEOTIDE SEQUENCE</scope>
    <source>
        <strain evidence="1">SMH4607-1</strain>
    </source>
</reference>
<organism evidence="1 2">
    <name type="scientific">Lasiosphaeris hirsuta</name>
    <dbReference type="NCBI Taxonomy" id="260670"/>
    <lineage>
        <taxon>Eukaryota</taxon>
        <taxon>Fungi</taxon>
        <taxon>Dikarya</taxon>
        <taxon>Ascomycota</taxon>
        <taxon>Pezizomycotina</taxon>
        <taxon>Sordariomycetes</taxon>
        <taxon>Sordariomycetidae</taxon>
        <taxon>Sordariales</taxon>
        <taxon>Lasiosphaeriaceae</taxon>
        <taxon>Lasiosphaeris</taxon>
    </lineage>
</organism>
<evidence type="ECO:0000313" key="1">
    <source>
        <dbReference type="EMBL" id="KAK0730746.1"/>
    </source>
</evidence>
<name>A0AA40EB32_9PEZI</name>
<sequence length="130" mass="14628">MNIRTYNRREEGDFWGSLGIGRLILRGDIEGTKRTLREGRTSAYDVYGDGMYTAPWIATGRRQQNTVKLLLQAGADPFQKLGCFQSRSVIVIAFQYFMGGSDEIITELMPITTYVEKGEFSPLHLALIGN</sequence>
<dbReference type="EMBL" id="JAUKUA010000001">
    <property type="protein sequence ID" value="KAK0730746.1"/>
    <property type="molecule type" value="Genomic_DNA"/>
</dbReference>
<dbReference type="AlphaFoldDB" id="A0AA40EB32"/>
<keyword evidence="2" id="KW-1185">Reference proteome</keyword>
<dbReference type="Proteomes" id="UP001172102">
    <property type="component" value="Unassembled WGS sequence"/>
</dbReference>
<accession>A0AA40EB32</accession>
<evidence type="ECO:0000313" key="2">
    <source>
        <dbReference type="Proteomes" id="UP001172102"/>
    </source>
</evidence>
<proteinExistence type="predicted"/>